<dbReference type="EMBL" id="JAPTMU010000015">
    <property type="protein sequence ID" value="KAJ4931358.1"/>
    <property type="molecule type" value="Genomic_DNA"/>
</dbReference>
<evidence type="ECO:0000313" key="13">
    <source>
        <dbReference type="Proteomes" id="UP001219934"/>
    </source>
</evidence>
<dbReference type="CDD" id="cd00051">
    <property type="entry name" value="EFh"/>
    <property type="match status" value="1"/>
</dbReference>
<comment type="caution">
    <text evidence="12">The sequence shown here is derived from an EMBL/GenBank/DDBJ whole genome shotgun (WGS) entry which is preliminary data.</text>
</comment>
<protein>
    <recommendedName>
        <fullName evidence="11">EF-hand domain-containing protein</fullName>
    </recommendedName>
</protein>
<dbReference type="InterPro" id="IPR018247">
    <property type="entry name" value="EF_Hand_1_Ca_BS"/>
</dbReference>
<evidence type="ECO:0000256" key="8">
    <source>
        <dbReference type="ARBA" id="ARBA00023212"/>
    </source>
</evidence>
<keyword evidence="9" id="KW-0966">Cell projection</keyword>
<dbReference type="InterPro" id="IPR040193">
    <property type="entry name" value="EFHC1/EFHC2/EFHB"/>
</dbReference>
<evidence type="ECO:0000256" key="5">
    <source>
        <dbReference type="ARBA" id="ARBA00022837"/>
    </source>
</evidence>
<dbReference type="PANTHER" id="PTHR12086:SF12">
    <property type="entry name" value="EF-HAND DOMAIN-CONTAINING FAMILY MEMBER B"/>
    <property type="match status" value="1"/>
</dbReference>
<dbReference type="SMART" id="SM00054">
    <property type="entry name" value="EFh"/>
    <property type="match status" value="2"/>
</dbReference>
<dbReference type="Pfam" id="PF25325">
    <property type="entry name" value="EF-hand_EFHB_C"/>
    <property type="match status" value="1"/>
</dbReference>
<dbReference type="InterPro" id="IPR057428">
    <property type="entry name" value="EFHB_EF-hand_C"/>
</dbReference>
<evidence type="ECO:0000256" key="9">
    <source>
        <dbReference type="ARBA" id="ARBA00023273"/>
    </source>
</evidence>
<dbReference type="SUPFAM" id="SSF47473">
    <property type="entry name" value="EF-hand"/>
    <property type="match status" value="1"/>
</dbReference>
<evidence type="ECO:0000256" key="4">
    <source>
        <dbReference type="ARBA" id="ARBA00022737"/>
    </source>
</evidence>
<keyword evidence="3" id="KW-0479">Metal-binding</keyword>
<evidence type="ECO:0000256" key="6">
    <source>
        <dbReference type="ARBA" id="ARBA00022846"/>
    </source>
</evidence>
<evidence type="ECO:0000256" key="1">
    <source>
        <dbReference type="ARBA" id="ARBA00004611"/>
    </source>
</evidence>
<evidence type="ECO:0000256" key="7">
    <source>
        <dbReference type="ARBA" id="ARBA00023069"/>
    </source>
</evidence>
<dbReference type="PROSITE" id="PS00018">
    <property type="entry name" value="EF_HAND_1"/>
    <property type="match status" value="1"/>
</dbReference>
<dbReference type="Proteomes" id="UP001219934">
    <property type="component" value="Unassembled WGS sequence"/>
</dbReference>
<keyword evidence="8" id="KW-0206">Cytoskeleton</keyword>
<feature type="domain" description="EF-hand" evidence="11">
    <location>
        <begin position="353"/>
        <end position="388"/>
    </location>
</feature>
<dbReference type="PANTHER" id="PTHR12086">
    <property type="entry name" value="EF-HAND DOMAIN C-TERMINAL CONTAINING PROTEIN"/>
    <property type="match status" value="1"/>
</dbReference>
<dbReference type="AlphaFoldDB" id="A0AAD6FEX0"/>
<reference evidence="12" key="1">
    <citation type="submission" date="2022-11" db="EMBL/GenBank/DDBJ databases">
        <title>Chromosome-level genome of Pogonophryne albipinna.</title>
        <authorList>
            <person name="Jo E."/>
        </authorList>
    </citation>
    <scope>NUCLEOTIDE SEQUENCE</scope>
    <source>
        <strain evidence="12">SGF0006</strain>
        <tissue evidence="12">Muscle</tissue>
    </source>
</reference>
<dbReference type="Pfam" id="PF13499">
    <property type="entry name" value="EF-hand_7"/>
    <property type="match status" value="1"/>
</dbReference>
<keyword evidence="5" id="KW-0106">Calcium</keyword>
<dbReference type="Gene3D" id="1.10.238.10">
    <property type="entry name" value="EF-hand"/>
    <property type="match status" value="1"/>
</dbReference>
<keyword evidence="6" id="KW-0282">Flagellum</keyword>
<keyword evidence="7" id="KW-0969">Cilium</keyword>
<dbReference type="PROSITE" id="PS50222">
    <property type="entry name" value="EF_HAND_2"/>
    <property type="match status" value="2"/>
</dbReference>
<comment type="subcellular location">
    <subcellularLocation>
        <location evidence="1">Cytoplasm</location>
        <location evidence="1">Cytoskeleton</location>
        <location evidence="1">Flagellum axoneme</location>
    </subcellularLocation>
</comment>
<sequence length="584" mass="65775">MTDGNTSHQPKYNVTDTCPNIPTAGKLIPEGDRAKSCMQEATRPPTPPVVRKFRSSTHPEPGAVRVHQGKANDPDVASTLVHGISTKTSLTGSSVLNPPQKTMFQQKLQELSEVAYTSSKAPVGRSHDQHVGLPPWTTDKTTYGVKTIRGLDVHEIINPSKTAEELEREAQEGHESYIRSHNAYFVGERIDRKYDMGHYSKDSRFGILTPHFTDGRTIGKTLHWLGETKKFYNPEPVWKRSGNRETMLPQTGKTKNLRGITLNLPPDHTFGNLLQPDEFDVGALLHSTEPDEYIRDRDGQRGMVGALQHYLKKVNFQNFSSLLQAFRHYDKAGKGMIDKEDLQAVCHQFQLHVSRQVLDALMDYCDTDKDGLINFLEFSNFLNWKDKMPINRREQCIITNECQTSTLPADMERKPLSESEQLPASRALVKPEDLEPFKPGCSLKTLRTLRRPKAAPDHFMTSSNLIGSVRDPCTSNSRTYGVPSVRADLPAPRIKRVSDTNNYGDSSTAGDLLHPSVHALQGVHEKHFFLPRTKKEIAEIFRNVGVDVSEETFEEAWKLASMKHQDGEVCVEVFRNTLKEIKAI</sequence>
<evidence type="ECO:0000256" key="3">
    <source>
        <dbReference type="ARBA" id="ARBA00022723"/>
    </source>
</evidence>
<feature type="domain" description="EF-hand" evidence="11">
    <location>
        <begin position="317"/>
        <end position="352"/>
    </location>
</feature>
<evidence type="ECO:0000313" key="12">
    <source>
        <dbReference type="EMBL" id="KAJ4931358.1"/>
    </source>
</evidence>
<dbReference type="InterPro" id="IPR011992">
    <property type="entry name" value="EF-hand-dom_pair"/>
</dbReference>
<dbReference type="InterPro" id="IPR002048">
    <property type="entry name" value="EF_hand_dom"/>
</dbReference>
<evidence type="ECO:0000256" key="10">
    <source>
        <dbReference type="SAM" id="MobiDB-lite"/>
    </source>
</evidence>
<proteinExistence type="predicted"/>
<gene>
    <name evidence="12" type="ORF">JOQ06_025655</name>
</gene>
<name>A0AAD6FEX0_9TELE</name>
<keyword evidence="13" id="KW-1185">Reference proteome</keyword>
<evidence type="ECO:0000256" key="2">
    <source>
        <dbReference type="ARBA" id="ARBA00022490"/>
    </source>
</evidence>
<accession>A0AAD6FEX0</accession>
<keyword evidence="2" id="KW-0963">Cytoplasm</keyword>
<evidence type="ECO:0000259" key="11">
    <source>
        <dbReference type="PROSITE" id="PS50222"/>
    </source>
</evidence>
<feature type="region of interest" description="Disordered" evidence="10">
    <location>
        <begin position="38"/>
        <end position="70"/>
    </location>
</feature>
<organism evidence="12 13">
    <name type="scientific">Pogonophryne albipinna</name>
    <dbReference type="NCBI Taxonomy" id="1090488"/>
    <lineage>
        <taxon>Eukaryota</taxon>
        <taxon>Metazoa</taxon>
        <taxon>Chordata</taxon>
        <taxon>Craniata</taxon>
        <taxon>Vertebrata</taxon>
        <taxon>Euteleostomi</taxon>
        <taxon>Actinopterygii</taxon>
        <taxon>Neopterygii</taxon>
        <taxon>Teleostei</taxon>
        <taxon>Neoteleostei</taxon>
        <taxon>Acanthomorphata</taxon>
        <taxon>Eupercaria</taxon>
        <taxon>Perciformes</taxon>
        <taxon>Notothenioidei</taxon>
        <taxon>Pogonophryne</taxon>
    </lineage>
</organism>
<dbReference type="GO" id="GO:0005509">
    <property type="term" value="F:calcium ion binding"/>
    <property type="evidence" value="ECO:0007669"/>
    <property type="project" value="InterPro"/>
</dbReference>
<keyword evidence="4" id="KW-0677">Repeat</keyword>